<keyword evidence="2" id="KW-1185">Reference proteome</keyword>
<accession>A0ABW0KEV0</accession>
<dbReference type="InterPro" id="IPR020216">
    <property type="entry name" value="Uncharacterised_YncE"/>
</dbReference>
<name>A0ABW0KEV0_9BACL</name>
<dbReference type="EMBL" id="JBHSMJ010000035">
    <property type="protein sequence ID" value="MFC5451481.1"/>
    <property type="molecule type" value="Genomic_DNA"/>
</dbReference>
<evidence type="ECO:0000313" key="1">
    <source>
        <dbReference type="EMBL" id="MFC5451481.1"/>
    </source>
</evidence>
<organism evidence="1 2">
    <name type="scientific">Paenibacillus aestuarii</name>
    <dbReference type="NCBI Taxonomy" id="516965"/>
    <lineage>
        <taxon>Bacteria</taxon>
        <taxon>Bacillati</taxon>
        <taxon>Bacillota</taxon>
        <taxon>Bacilli</taxon>
        <taxon>Bacillales</taxon>
        <taxon>Paenibacillaceae</taxon>
        <taxon>Paenibacillus</taxon>
    </lineage>
</organism>
<protein>
    <submittedName>
        <fullName evidence="1">DUF2691 family protein</fullName>
    </submittedName>
</protein>
<dbReference type="Pfam" id="PF10903">
    <property type="entry name" value="DUF2691"/>
    <property type="match status" value="1"/>
</dbReference>
<dbReference type="RefSeq" id="WP_377526207.1">
    <property type="nucleotide sequence ID" value="NZ_JBHSMJ010000035.1"/>
</dbReference>
<reference evidence="2" key="1">
    <citation type="journal article" date="2019" name="Int. J. Syst. Evol. Microbiol.">
        <title>The Global Catalogue of Microorganisms (GCM) 10K type strain sequencing project: providing services to taxonomists for standard genome sequencing and annotation.</title>
        <authorList>
            <consortium name="The Broad Institute Genomics Platform"/>
            <consortium name="The Broad Institute Genome Sequencing Center for Infectious Disease"/>
            <person name="Wu L."/>
            <person name="Ma J."/>
        </authorList>
    </citation>
    <scope>NUCLEOTIDE SEQUENCE [LARGE SCALE GENOMIC DNA]</scope>
    <source>
        <strain evidence="2">KACC 11904</strain>
    </source>
</reference>
<proteinExistence type="predicted"/>
<sequence>MLKPFERKKYNWLVGAGEEYKWQDTDLKPIFPDNVNILNGEELLQFINTDVSQYIIFTDLKAFPIGSHILKIDKYEEFIKSDCELILLSVDSSYTSIYCKDPKLLSELYVNMESLKVDKLSYITDENDFRSTVIVR</sequence>
<comment type="caution">
    <text evidence="1">The sequence shown here is derived from an EMBL/GenBank/DDBJ whole genome shotgun (WGS) entry which is preliminary data.</text>
</comment>
<dbReference type="Proteomes" id="UP001596044">
    <property type="component" value="Unassembled WGS sequence"/>
</dbReference>
<gene>
    <name evidence="1" type="ORF">ACFPOG_24990</name>
</gene>
<evidence type="ECO:0000313" key="2">
    <source>
        <dbReference type="Proteomes" id="UP001596044"/>
    </source>
</evidence>